<dbReference type="Pfam" id="PF11799">
    <property type="entry name" value="IMS_C"/>
    <property type="match status" value="1"/>
</dbReference>
<feature type="domain" description="UmuC" evidence="6">
    <location>
        <begin position="2"/>
        <end position="188"/>
    </location>
</feature>
<evidence type="ECO:0000256" key="5">
    <source>
        <dbReference type="ARBA" id="ARBA00023236"/>
    </source>
</evidence>
<organism evidence="7 8">
    <name type="scientific">Shewanella xiamenensis</name>
    <dbReference type="NCBI Taxonomy" id="332186"/>
    <lineage>
        <taxon>Bacteria</taxon>
        <taxon>Pseudomonadati</taxon>
        <taxon>Pseudomonadota</taxon>
        <taxon>Gammaproteobacteria</taxon>
        <taxon>Alteromonadales</taxon>
        <taxon>Shewanellaceae</taxon>
        <taxon>Shewanella</taxon>
    </lineage>
</organism>
<keyword evidence="5" id="KW-0742">SOS response</keyword>
<dbReference type="PROSITE" id="PS50173">
    <property type="entry name" value="UMUC"/>
    <property type="match status" value="1"/>
</dbReference>
<keyword evidence="4" id="KW-0234">DNA repair</keyword>
<dbReference type="InterPro" id="IPR017961">
    <property type="entry name" value="DNA_pol_Y-fam_little_finger"/>
</dbReference>
<dbReference type="InterPro" id="IPR050116">
    <property type="entry name" value="DNA_polymerase-Y"/>
</dbReference>
<gene>
    <name evidence="7" type="ORF">ODY93_03835</name>
</gene>
<proteinExistence type="inferred from homology"/>
<dbReference type="Pfam" id="PF00817">
    <property type="entry name" value="IMS"/>
    <property type="match status" value="1"/>
</dbReference>
<dbReference type="Gene3D" id="3.40.1170.60">
    <property type="match status" value="1"/>
</dbReference>
<keyword evidence="2" id="KW-0227">DNA damage</keyword>
<dbReference type="RefSeq" id="WP_282679030.1">
    <property type="nucleotide sequence ID" value="NZ_JAOTLW010000003.1"/>
</dbReference>
<dbReference type="Gene3D" id="3.30.70.270">
    <property type="match status" value="1"/>
</dbReference>
<comment type="similarity">
    <text evidence="1">Belongs to the DNA polymerase type-Y family.</text>
</comment>
<reference evidence="7 8" key="1">
    <citation type="submission" date="2022-09" db="EMBL/GenBank/DDBJ databases">
        <title>The outer-membrane cytochrome OmcA is essential for infection of Shewanella oneidensis by a zebrafish-associated bacteriophage.</title>
        <authorList>
            <person name="Grenfell A.W."/>
            <person name="Intile P."/>
            <person name="Mcfarlane J."/>
            <person name="Leung D."/>
            <person name="Abdalla K."/>
            <person name="Wold M."/>
            <person name="Kees E."/>
            <person name="Gralnick J."/>
        </authorList>
    </citation>
    <scope>NUCLEOTIDE SEQUENCE [LARGE SCALE GENOMIC DNA]</scope>
    <source>
        <strain evidence="7 8">NF-5</strain>
    </source>
</reference>
<dbReference type="InterPro" id="IPR043502">
    <property type="entry name" value="DNA/RNA_pol_sf"/>
</dbReference>
<dbReference type="Proteomes" id="UP001159075">
    <property type="component" value="Unassembled WGS sequence"/>
</dbReference>
<keyword evidence="3" id="KW-0741">SOS mutagenesis</keyword>
<dbReference type="PANTHER" id="PTHR11076:SF34">
    <property type="entry name" value="PROTEIN UMUC"/>
    <property type="match status" value="1"/>
</dbReference>
<keyword evidence="8" id="KW-1185">Reference proteome</keyword>
<evidence type="ECO:0000256" key="4">
    <source>
        <dbReference type="ARBA" id="ARBA00023204"/>
    </source>
</evidence>
<dbReference type="SUPFAM" id="SSF56672">
    <property type="entry name" value="DNA/RNA polymerases"/>
    <property type="match status" value="1"/>
</dbReference>
<dbReference type="PANTHER" id="PTHR11076">
    <property type="entry name" value="DNA REPAIR POLYMERASE UMUC / TRANSFERASE FAMILY MEMBER"/>
    <property type="match status" value="1"/>
</dbReference>
<sequence>MYALVDANSFYCSAEQVFRPDWRGKPIIVLSNNDGCIVAANRQAKEAGIPKFVPYFQVKDQCAKLGVIACSSNYELYADLSSKMMEVIGRFAPEQHVYSIDESFLSFKHCYPAIKCLKEQGMQIRRAVWQEACLPVCVGIGPTLTLAKVANHAAKKLPGYDGVCLIENEAERIAILKQLCAGDVWGIGRRISKKLELMNIKTAYDLAMMPAGLARKQFSVEIERTVRELNGIECKQWDQARADKQQIFSTRSVGERITDFNSLLQALSKHVGIAAVKARAQGSSCKSMLLFASNSPFDDKPISYKTVIHFPCATNSTVEMTQAVSSAAPKLFREGVRYYKIGVGLINLVCDKHQQFDLFNAPKANPALMQTLDGINLRYGRDTLFLASQGIEQKWAMRRELLSPQYTTKWDCLPRIKCS</sequence>
<evidence type="ECO:0000256" key="3">
    <source>
        <dbReference type="ARBA" id="ARBA00023199"/>
    </source>
</evidence>
<dbReference type="InterPro" id="IPR025188">
    <property type="entry name" value="DUF4113"/>
</dbReference>
<dbReference type="CDD" id="cd01700">
    <property type="entry name" value="PolY_Pol_V_umuC"/>
    <property type="match status" value="1"/>
</dbReference>
<evidence type="ECO:0000313" key="7">
    <source>
        <dbReference type="EMBL" id="MDI5830686.1"/>
    </source>
</evidence>
<protein>
    <submittedName>
        <fullName evidence="7">Y-family DNA polymerase</fullName>
    </submittedName>
</protein>
<dbReference type="Gene3D" id="1.10.150.20">
    <property type="entry name" value="5' to 3' exonuclease, C-terminal subdomain"/>
    <property type="match status" value="1"/>
</dbReference>
<dbReference type="InterPro" id="IPR043128">
    <property type="entry name" value="Rev_trsase/Diguanyl_cyclase"/>
</dbReference>
<evidence type="ECO:0000256" key="1">
    <source>
        <dbReference type="ARBA" id="ARBA00010945"/>
    </source>
</evidence>
<evidence type="ECO:0000256" key="2">
    <source>
        <dbReference type="ARBA" id="ARBA00022763"/>
    </source>
</evidence>
<dbReference type="InterPro" id="IPR001126">
    <property type="entry name" value="UmuC"/>
</dbReference>
<evidence type="ECO:0000259" key="6">
    <source>
        <dbReference type="PROSITE" id="PS50173"/>
    </source>
</evidence>
<accession>A0ABT6U8J4</accession>
<evidence type="ECO:0000313" key="8">
    <source>
        <dbReference type="Proteomes" id="UP001159075"/>
    </source>
</evidence>
<dbReference type="Pfam" id="PF13438">
    <property type="entry name" value="DUF4113"/>
    <property type="match status" value="1"/>
</dbReference>
<name>A0ABT6U8J4_9GAMM</name>
<comment type="caution">
    <text evidence="7">The sequence shown here is derived from an EMBL/GenBank/DDBJ whole genome shotgun (WGS) entry which is preliminary data.</text>
</comment>
<dbReference type="EMBL" id="JAOTLW010000003">
    <property type="protein sequence ID" value="MDI5830686.1"/>
    <property type="molecule type" value="Genomic_DNA"/>
</dbReference>